<comment type="caution">
    <text evidence="1">The sequence shown here is derived from an EMBL/GenBank/DDBJ whole genome shotgun (WGS) entry which is preliminary data.</text>
</comment>
<dbReference type="CDD" id="cd10447">
    <property type="entry name" value="GIY-YIG_unchar_2"/>
    <property type="match status" value="1"/>
</dbReference>
<name>A0A255Z6F8_9PROT</name>
<dbReference type="RefSeq" id="WP_094453330.1">
    <property type="nucleotide sequence ID" value="NZ_NOXU01000018.1"/>
</dbReference>
<sequence length="306" mass="34128">MSDPFTIRIYVPDGDPEAVRIIDRMNWTGLGIVFPRGKWPEVRQRWEQLRGAGVYILVGYGNQDDDLPTLYIGQADGVRSRIETHYQKKDFWDWGVVFVSNSAGLNRAHVTWLEHALVKRANEAKRCHLDNGNAPQEPALSEAEKADTRAFLKEVLQILPLVGLRAFEIPKAVAEPKAIDPALLPQVNRAKPDTIIVPAQKDGFEKVFLGEDCWYAVRISGGMLDNIKYVAGYQTHPVSAITHYAPVSRIEPYGEEGKFKLVFSGKAKPIGPIPYGDAPSGAMQSPRYTTFAKLQTGKKLSDLLSR</sequence>
<protein>
    <submittedName>
        <fullName evidence="1">Excinuclease ABC subunit C</fullName>
    </submittedName>
</protein>
<reference evidence="1 2" key="1">
    <citation type="submission" date="2017-07" db="EMBL/GenBank/DDBJ databases">
        <title>Niveispirillum cyanobacteriorum sp. nov., isolated from cyanobacterial aggregates in a eutrophic lake.</title>
        <authorList>
            <person name="Cai H."/>
        </authorList>
    </citation>
    <scope>NUCLEOTIDE SEQUENCE [LARGE SCALE GENOMIC DNA]</scope>
    <source>
        <strain evidence="2">TH1-14</strain>
    </source>
</reference>
<dbReference type="OrthoDB" id="2656488at2"/>
<evidence type="ECO:0000313" key="2">
    <source>
        <dbReference type="Proteomes" id="UP000216998"/>
    </source>
</evidence>
<dbReference type="AlphaFoldDB" id="A0A255Z6F8"/>
<dbReference type="EMBL" id="NOXU01000018">
    <property type="protein sequence ID" value="OYQ37026.1"/>
    <property type="molecule type" value="Genomic_DNA"/>
</dbReference>
<dbReference type="Proteomes" id="UP000216998">
    <property type="component" value="Unassembled WGS sequence"/>
</dbReference>
<evidence type="ECO:0000313" key="1">
    <source>
        <dbReference type="EMBL" id="OYQ37026.1"/>
    </source>
</evidence>
<organism evidence="1 2">
    <name type="scientific">Niveispirillum lacus</name>
    <dbReference type="NCBI Taxonomy" id="1981099"/>
    <lineage>
        <taxon>Bacteria</taxon>
        <taxon>Pseudomonadati</taxon>
        <taxon>Pseudomonadota</taxon>
        <taxon>Alphaproteobacteria</taxon>
        <taxon>Rhodospirillales</taxon>
        <taxon>Azospirillaceae</taxon>
        <taxon>Niveispirillum</taxon>
    </lineage>
</organism>
<proteinExistence type="predicted"/>
<gene>
    <name evidence="1" type="ORF">CHU95_02280</name>
</gene>
<keyword evidence="2" id="KW-1185">Reference proteome</keyword>
<accession>A0A255Z6F8</accession>